<proteinExistence type="predicted"/>
<dbReference type="EMBL" id="FONV01000006">
    <property type="protein sequence ID" value="SFF13691.1"/>
    <property type="molecule type" value="Genomic_DNA"/>
</dbReference>
<sequence length="386" mass="38706">MRTDHDLIQLLDDEPPTPSAVDVRGAIAAGRRRRTVHRAGWAGAATIALAVAAVATVNGTLFAPSPAPTDAAGPAAVPASCVVRDLTGVPSSLVRGADATGRHLAGSTDPGAGAVLVHDGRSTAVELPGAGRSALTAVAADGTAVGWRFATDGDAAPVPFVYRQGTASALPGVAYGTPQGINDAGTIVGTSGGFPVRWPSATQDAVRLPVPPGTRQGSAIGIDDDGTIVGSIDGKAFAWLPDGTTLELPSPEIGGVTATMTMAFGIRNGWVAGSAHTTERPPVGDLVPSVVQSVSVLWNVRTGTMRVIEPARAEPAAVSADGWLAGVDADGGPVLVAGATTLRLPLPAGSMTMAGSTFTISADGRNITGSIVDASAARRSVRWQCS</sequence>
<keyword evidence="1" id="KW-1133">Transmembrane helix</keyword>
<keyword evidence="1" id="KW-0472">Membrane</keyword>
<keyword evidence="1" id="KW-0812">Transmembrane</keyword>
<accession>A0A1I2GAK1</accession>
<organism evidence="2 3">
    <name type="scientific">Actinoplanes philippinensis</name>
    <dbReference type="NCBI Taxonomy" id="35752"/>
    <lineage>
        <taxon>Bacteria</taxon>
        <taxon>Bacillati</taxon>
        <taxon>Actinomycetota</taxon>
        <taxon>Actinomycetes</taxon>
        <taxon>Micromonosporales</taxon>
        <taxon>Micromonosporaceae</taxon>
        <taxon>Actinoplanes</taxon>
    </lineage>
</organism>
<dbReference type="AlphaFoldDB" id="A0A1I2GAK1"/>
<name>A0A1I2GAK1_9ACTN</name>
<evidence type="ECO:0000256" key="1">
    <source>
        <dbReference type="SAM" id="Phobius"/>
    </source>
</evidence>
<protein>
    <submittedName>
        <fullName evidence="2">Uncharacterized protein</fullName>
    </submittedName>
</protein>
<gene>
    <name evidence="2" type="ORF">SAMN05421541_106314</name>
</gene>
<reference evidence="2 3" key="1">
    <citation type="submission" date="2016-10" db="EMBL/GenBank/DDBJ databases">
        <authorList>
            <person name="de Groot N.N."/>
        </authorList>
    </citation>
    <scope>NUCLEOTIDE SEQUENCE [LARGE SCALE GENOMIC DNA]</scope>
    <source>
        <strain evidence="2 3">DSM 43019</strain>
    </source>
</reference>
<dbReference type="RefSeq" id="WP_093615328.1">
    <property type="nucleotide sequence ID" value="NZ_BOMT01000024.1"/>
</dbReference>
<dbReference type="OrthoDB" id="3365614at2"/>
<feature type="transmembrane region" description="Helical" evidence="1">
    <location>
        <begin position="41"/>
        <end position="63"/>
    </location>
</feature>
<evidence type="ECO:0000313" key="3">
    <source>
        <dbReference type="Proteomes" id="UP000199645"/>
    </source>
</evidence>
<evidence type="ECO:0000313" key="2">
    <source>
        <dbReference type="EMBL" id="SFF13691.1"/>
    </source>
</evidence>
<dbReference type="Proteomes" id="UP000199645">
    <property type="component" value="Unassembled WGS sequence"/>
</dbReference>
<dbReference type="STRING" id="35752.SAMN05421541_106314"/>
<keyword evidence="3" id="KW-1185">Reference proteome</keyword>